<gene>
    <name evidence="1" type="primary">umuD_1</name>
    <name evidence="1" type="ORF">NCTC11466_02144</name>
</gene>
<dbReference type="AlphaFoldDB" id="A0A3S4IE10"/>
<keyword evidence="1" id="KW-0378">Hydrolase</keyword>
<dbReference type="Proteomes" id="UP000274122">
    <property type="component" value="Chromosome"/>
</dbReference>
<evidence type="ECO:0000313" key="2">
    <source>
        <dbReference type="Proteomes" id="UP000274122"/>
    </source>
</evidence>
<accession>A0A3S4IE10</accession>
<dbReference type="KEGG" id="clap:NCTC11466_02144"/>
<keyword evidence="2" id="KW-1185">Reference proteome</keyword>
<dbReference type="GO" id="GO:0016787">
    <property type="term" value="F:hydrolase activity"/>
    <property type="evidence" value="ECO:0007669"/>
    <property type="project" value="UniProtKB-KW"/>
</dbReference>
<protein>
    <submittedName>
        <fullName evidence="1">DNA polymerase V subunit UmuD</fullName>
        <ecNumber evidence="1">3.4.21.-</ecNumber>
    </submittedName>
</protein>
<evidence type="ECO:0000313" key="1">
    <source>
        <dbReference type="EMBL" id="VEB97402.1"/>
    </source>
</evidence>
<reference evidence="1 2" key="1">
    <citation type="submission" date="2018-12" db="EMBL/GenBank/DDBJ databases">
        <authorList>
            <consortium name="Pathogen Informatics"/>
        </authorList>
    </citation>
    <scope>NUCLEOTIDE SEQUENCE [LARGE SCALE GENOMIC DNA]</scope>
    <source>
        <strain evidence="1 2">NCTC11466</strain>
    </source>
</reference>
<dbReference type="InterPro" id="IPR036286">
    <property type="entry name" value="LexA/Signal_pep-like_sf"/>
</dbReference>
<dbReference type="EMBL" id="LR134201">
    <property type="protein sequence ID" value="VEB97402.1"/>
    <property type="molecule type" value="Genomic_DNA"/>
</dbReference>
<sequence>MGRMSSYGNPAQDYVEQSIDLNKLLVRNPGATYFVKAAGDSMVEGGNRRRGFAGC</sequence>
<name>A0A3S4IE10_9ENTR</name>
<dbReference type="SUPFAM" id="SSF51306">
    <property type="entry name" value="LexA/Signal peptidase"/>
    <property type="match status" value="1"/>
</dbReference>
<proteinExistence type="predicted"/>
<organism evidence="1 2">
    <name type="scientific">Cedecea lapagei</name>
    <dbReference type="NCBI Taxonomy" id="158823"/>
    <lineage>
        <taxon>Bacteria</taxon>
        <taxon>Pseudomonadati</taxon>
        <taxon>Pseudomonadota</taxon>
        <taxon>Gammaproteobacteria</taxon>
        <taxon>Enterobacterales</taxon>
        <taxon>Enterobacteriaceae</taxon>
        <taxon>Cedecea</taxon>
    </lineage>
</organism>
<dbReference type="Gene3D" id="2.10.109.10">
    <property type="entry name" value="Umud Fragment, subunit A"/>
    <property type="match status" value="1"/>
</dbReference>
<dbReference type="EC" id="3.4.21.-" evidence="1"/>